<dbReference type="GO" id="GO:0015078">
    <property type="term" value="F:proton transmembrane transporter activity"/>
    <property type="evidence" value="ECO:0007669"/>
    <property type="project" value="InterPro"/>
</dbReference>
<keyword evidence="9 12" id="KW-0496">Mitochondrion</keyword>
<name>A0A343FL74_9SAUR</name>
<keyword evidence="3 12" id="KW-0813">Transport</keyword>
<gene>
    <name evidence="13" type="primary">ATP8</name>
</gene>
<organism evidence="13">
    <name type="scientific">Pseudemydura umbrina</name>
    <name type="common">Western swamp turtle</name>
    <dbReference type="NCBI Taxonomy" id="44510"/>
    <lineage>
        <taxon>Eukaryota</taxon>
        <taxon>Metazoa</taxon>
        <taxon>Chordata</taxon>
        <taxon>Craniata</taxon>
        <taxon>Vertebrata</taxon>
        <taxon>Euteleostomi</taxon>
        <taxon>Archelosauria</taxon>
        <taxon>Testudinata</taxon>
        <taxon>Testudines</taxon>
        <taxon>Pleurodira</taxon>
        <taxon>Chelidae</taxon>
        <taxon>Pseudemydura</taxon>
    </lineage>
</organism>
<evidence type="ECO:0000256" key="12">
    <source>
        <dbReference type="RuleBase" id="RU003661"/>
    </source>
</evidence>
<keyword evidence="11" id="KW-0066">ATP synthesis</keyword>
<comment type="subcellular location">
    <subcellularLocation>
        <location evidence="1 12">Mitochondrion membrane</location>
        <topology evidence="1 12">Single-pass membrane protein</topology>
    </subcellularLocation>
</comment>
<keyword evidence="5 12" id="KW-0812">Transmembrane</keyword>
<evidence type="ECO:0000256" key="2">
    <source>
        <dbReference type="ARBA" id="ARBA00008892"/>
    </source>
</evidence>
<evidence type="ECO:0000256" key="9">
    <source>
        <dbReference type="ARBA" id="ARBA00023128"/>
    </source>
</evidence>
<evidence type="ECO:0000256" key="4">
    <source>
        <dbReference type="ARBA" id="ARBA00022547"/>
    </source>
</evidence>
<sequence>MPQLNPDPWLLILCTTWLIYTIFQPKIKSHLMTNHTTNKPKKTKKETWIWPWT</sequence>
<geneLocation type="mitochondrion" evidence="13"/>
<keyword evidence="8 12" id="KW-0406">Ion transport</keyword>
<keyword evidence="10" id="KW-0472">Membrane</keyword>
<dbReference type="GO" id="GO:0015986">
    <property type="term" value="P:proton motive force-driven ATP synthesis"/>
    <property type="evidence" value="ECO:0007669"/>
    <property type="project" value="InterPro"/>
</dbReference>
<dbReference type="CTD" id="4509"/>
<dbReference type="GeneID" id="33911144"/>
<dbReference type="AlphaFoldDB" id="A0A343FL74"/>
<dbReference type="InterPro" id="IPR050635">
    <property type="entry name" value="ATPase_protein_8"/>
</dbReference>
<evidence type="ECO:0000256" key="10">
    <source>
        <dbReference type="ARBA" id="ARBA00023136"/>
    </source>
</evidence>
<dbReference type="InterPro" id="IPR001421">
    <property type="entry name" value="ATP8_metazoa"/>
</dbReference>
<accession>A0A343FL74</accession>
<comment type="similarity">
    <text evidence="2 12">Belongs to the ATPase protein 8 family.</text>
</comment>
<evidence type="ECO:0000256" key="6">
    <source>
        <dbReference type="ARBA" id="ARBA00022781"/>
    </source>
</evidence>
<evidence type="ECO:0000256" key="7">
    <source>
        <dbReference type="ARBA" id="ARBA00022989"/>
    </source>
</evidence>
<dbReference type="RefSeq" id="YP_009420979.1">
    <property type="nucleotide sequence ID" value="NC_035731.1"/>
</dbReference>
<proteinExistence type="inferred from homology"/>
<dbReference type="Pfam" id="PF00895">
    <property type="entry name" value="ATP-synt_8"/>
    <property type="match status" value="1"/>
</dbReference>
<evidence type="ECO:0000313" key="13">
    <source>
        <dbReference type="EMBL" id="ASR18167.1"/>
    </source>
</evidence>
<reference evidence="13" key="1">
    <citation type="journal article" date="2017" name="Mol. Phylogenet. Evol.">
        <title>Resolution of the enigmatic phylogenetic relationship of the critically endangered Western Swamp Tortoise Pseudemydura umbrina (Pleurodira: Chelidae) using a complete mitochondrial genome.</title>
        <authorList>
            <person name="Zhang X."/>
            <person name="Unmack P.J."/>
            <person name="Kuchling G."/>
            <person name="Wang Y."/>
            <person name="Georges A."/>
        </authorList>
    </citation>
    <scope>NUCLEOTIDE SEQUENCE</scope>
</reference>
<dbReference type="PANTHER" id="PTHR39937:SF1">
    <property type="entry name" value="ATP SYNTHASE PROTEIN 8"/>
    <property type="match status" value="1"/>
</dbReference>
<protein>
    <recommendedName>
        <fullName evidence="12">ATP synthase complex subunit 8</fullName>
    </recommendedName>
</protein>
<evidence type="ECO:0000256" key="8">
    <source>
        <dbReference type="ARBA" id="ARBA00023065"/>
    </source>
</evidence>
<keyword evidence="4 12" id="KW-0138">CF(0)</keyword>
<evidence type="ECO:0000256" key="5">
    <source>
        <dbReference type="ARBA" id="ARBA00022692"/>
    </source>
</evidence>
<keyword evidence="6 12" id="KW-0375">Hydrogen ion transport</keyword>
<dbReference type="EMBL" id="KY486272">
    <property type="protein sequence ID" value="ASR18167.1"/>
    <property type="molecule type" value="Genomic_DNA"/>
</dbReference>
<evidence type="ECO:0000256" key="3">
    <source>
        <dbReference type="ARBA" id="ARBA00022448"/>
    </source>
</evidence>
<dbReference type="GO" id="GO:0031966">
    <property type="term" value="C:mitochondrial membrane"/>
    <property type="evidence" value="ECO:0007669"/>
    <property type="project" value="UniProtKB-SubCell"/>
</dbReference>
<evidence type="ECO:0000256" key="1">
    <source>
        <dbReference type="ARBA" id="ARBA00004304"/>
    </source>
</evidence>
<dbReference type="GO" id="GO:0045259">
    <property type="term" value="C:proton-transporting ATP synthase complex"/>
    <property type="evidence" value="ECO:0007669"/>
    <property type="project" value="UniProtKB-KW"/>
</dbReference>
<keyword evidence="7" id="KW-1133">Transmembrane helix</keyword>
<dbReference type="PANTHER" id="PTHR39937">
    <property type="entry name" value="ATP SYNTHASE PROTEIN 8"/>
    <property type="match status" value="1"/>
</dbReference>
<evidence type="ECO:0000256" key="11">
    <source>
        <dbReference type="ARBA" id="ARBA00023310"/>
    </source>
</evidence>